<feature type="compositionally biased region" description="Basic residues" evidence="1">
    <location>
        <begin position="76"/>
        <end position="86"/>
    </location>
</feature>
<proteinExistence type="predicted"/>
<accession>A0A316YC32</accession>
<protein>
    <submittedName>
        <fullName evidence="2">Uncharacterized protein</fullName>
    </submittedName>
</protein>
<dbReference type="RefSeq" id="XP_025373662.1">
    <property type="nucleotide sequence ID" value="XM_025523043.1"/>
</dbReference>
<dbReference type="AlphaFoldDB" id="A0A316YC32"/>
<name>A0A316YC32_9BASI</name>
<evidence type="ECO:0000256" key="1">
    <source>
        <dbReference type="SAM" id="MobiDB-lite"/>
    </source>
</evidence>
<sequence length="86" mass="9820">MGPRVRVRREEAHFLTLPNLSTLSKTPALRAGTGNRHWYLRTCTPRPPLPQIDVLGRTAKLHLHTTSPAPADRRTWAHRKAQQKEP</sequence>
<dbReference type="EMBL" id="KZ819647">
    <property type="protein sequence ID" value="PWN86464.1"/>
    <property type="molecule type" value="Genomic_DNA"/>
</dbReference>
<keyword evidence="3" id="KW-1185">Reference proteome</keyword>
<feature type="region of interest" description="Disordered" evidence="1">
    <location>
        <begin position="64"/>
        <end position="86"/>
    </location>
</feature>
<organism evidence="2 3">
    <name type="scientific">Acaromyces ingoldii</name>
    <dbReference type="NCBI Taxonomy" id="215250"/>
    <lineage>
        <taxon>Eukaryota</taxon>
        <taxon>Fungi</taxon>
        <taxon>Dikarya</taxon>
        <taxon>Basidiomycota</taxon>
        <taxon>Ustilaginomycotina</taxon>
        <taxon>Exobasidiomycetes</taxon>
        <taxon>Exobasidiales</taxon>
        <taxon>Cryptobasidiaceae</taxon>
        <taxon>Acaromyces</taxon>
    </lineage>
</organism>
<gene>
    <name evidence="2" type="ORF">FA10DRAFT_270210</name>
</gene>
<dbReference type="InParanoid" id="A0A316YC32"/>
<dbReference type="Proteomes" id="UP000245768">
    <property type="component" value="Unassembled WGS sequence"/>
</dbReference>
<evidence type="ECO:0000313" key="3">
    <source>
        <dbReference type="Proteomes" id="UP000245768"/>
    </source>
</evidence>
<dbReference type="GeneID" id="37044959"/>
<evidence type="ECO:0000313" key="2">
    <source>
        <dbReference type="EMBL" id="PWN86464.1"/>
    </source>
</evidence>
<reference evidence="2 3" key="1">
    <citation type="journal article" date="2018" name="Mol. Biol. Evol.">
        <title>Broad Genomic Sampling Reveals a Smut Pathogenic Ancestry of the Fungal Clade Ustilaginomycotina.</title>
        <authorList>
            <person name="Kijpornyongpan T."/>
            <person name="Mondo S.J."/>
            <person name="Barry K."/>
            <person name="Sandor L."/>
            <person name="Lee J."/>
            <person name="Lipzen A."/>
            <person name="Pangilinan J."/>
            <person name="LaButti K."/>
            <person name="Hainaut M."/>
            <person name="Henrissat B."/>
            <person name="Grigoriev I.V."/>
            <person name="Spatafora J.W."/>
            <person name="Aime M.C."/>
        </authorList>
    </citation>
    <scope>NUCLEOTIDE SEQUENCE [LARGE SCALE GENOMIC DNA]</scope>
    <source>
        <strain evidence="2 3">MCA 4198</strain>
    </source>
</reference>